<keyword evidence="4" id="KW-0456">Lyase</keyword>
<name>A0A0A8HXB9_CAMLA</name>
<protein>
    <recommendedName>
        <fullName evidence="2">UDP-N-acetylglucosamine 4,6-dehydratase</fullName>
        <ecNumber evidence="2">4.2.1.115</ecNumber>
    </recommendedName>
</protein>
<accession>A0A0A8HXB9</accession>
<evidence type="ECO:0000313" key="5">
    <source>
        <dbReference type="Proteomes" id="UP000031130"/>
    </source>
</evidence>
<dbReference type="EC" id="4.2.1.115" evidence="2"/>
<dbReference type="InterPro" id="IPR051203">
    <property type="entry name" value="Polysaccharide_Synthase-Rel"/>
</dbReference>
<comment type="similarity">
    <text evidence="1">Belongs to the polysaccharide synthase family.</text>
</comment>
<sequence length="335" mass="37693">MFNGKSILITGGTGSFGKTYTKTLLQKYKPKKIIIYSRDELKQFEMAREFNDTCMRYFIGDVRDKERLNIAMKDVDFVIHAAAMKHVPIAEYNPMECIKTNIHGAQNVIDACLENNVEKCIALSTDKACNPINLYGATKLASDKLFVAANNIAGNSHTKFSVTRYGNVVGSRGSVIPFFKKLINEGAKELPITDERMTRFWISLEDGVNFVLNNFAYMHGGEIFVPKIPSMKIVDLAKTMAPNLAHKIIGIRAGEKLHEIMISSDDSHLTYEFENYYAISPSIKFTNMEIDFSINAKGQKGKKVSNGFSYSSDNNPSWISQEELLNIINHTELEK</sequence>
<dbReference type="OrthoDB" id="9769113at2"/>
<dbReference type="RefSeq" id="WP_039626960.1">
    <property type="nucleotide sequence ID" value="NZ_CP007775.1"/>
</dbReference>
<organism evidence="4 5">
    <name type="scientific">Campylobacter lari NCTC 11845</name>
    <dbReference type="NCBI Taxonomy" id="1388749"/>
    <lineage>
        <taxon>Bacteria</taxon>
        <taxon>Pseudomonadati</taxon>
        <taxon>Campylobacterota</taxon>
        <taxon>Epsilonproteobacteria</taxon>
        <taxon>Campylobacterales</taxon>
        <taxon>Campylobacteraceae</taxon>
        <taxon>Campylobacter</taxon>
    </lineage>
</organism>
<dbReference type="PANTHER" id="PTHR43318">
    <property type="entry name" value="UDP-N-ACETYLGLUCOSAMINE 4,6-DEHYDRATASE"/>
    <property type="match status" value="1"/>
</dbReference>
<proteinExistence type="inferred from homology"/>
<dbReference type="HOGENOM" id="CLU_013560_4_1_7"/>
<evidence type="ECO:0000256" key="1">
    <source>
        <dbReference type="ARBA" id="ARBA00007430"/>
    </source>
</evidence>
<dbReference type="PANTHER" id="PTHR43318:SF2">
    <property type="entry name" value="UDP-N-ACETYLGLUCOSAMINE 4,6-DEHYDRATASE (INVERTING)"/>
    <property type="match status" value="1"/>
</dbReference>
<dbReference type="NCBIfam" id="TIGR03589">
    <property type="entry name" value="PseB"/>
    <property type="match status" value="1"/>
</dbReference>
<dbReference type="EMBL" id="CP007775">
    <property type="protein sequence ID" value="AJD02348.1"/>
    <property type="molecule type" value="Genomic_DNA"/>
</dbReference>
<dbReference type="InterPro" id="IPR003869">
    <property type="entry name" value="Polysac_CapD-like"/>
</dbReference>
<evidence type="ECO:0000313" key="4">
    <source>
        <dbReference type="EMBL" id="AJD02348.1"/>
    </source>
</evidence>
<dbReference type="SUPFAM" id="SSF51735">
    <property type="entry name" value="NAD(P)-binding Rossmann-fold domains"/>
    <property type="match status" value="1"/>
</dbReference>
<dbReference type="InterPro" id="IPR036291">
    <property type="entry name" value="NAD(P)-bd_dom_sf"/>
</dbReference>
<dbReference type="Proteomes" id="UP000031130">
    <property type="component" value="Chromosome"/>
</dbReference>
<dbReference type="CDD" id="cd05237">
    <property type="entry name" value="UDP_invert_4-6DH_SDR_e"/>
    <property type="match status" value="1"/>
</dbReference>
<dbReference type="Pfam" id="PF02719">
    <property type="entry name" value="Polysacc_synt_2"/>
    <property type="match status" value="1"/>
</dbReference>
<evidence type="ECO:0000259" key="3">
    <source>
        <dbReference type="Pfam" id="PF02719"/>
    </source>
</evidence>
<feature type="domain" description="Polysaccharide biosynthesis protein CapD-like" evidence="3">
    <location>
        <begin position="7"/>
        <end position="280"/>
    </location>
</feature>
<reference evidence="4 5" key="1">
    <citation type="journal article" date="2014" name="Genome Biol. Evol.">
        <title>Comparative Genomics of the Campylobacter lari Group.</title>
        <authorList>
            <person name="Miller W.G."/>
            <person name="Yee E."/>
            <person name="Chapman M.H."/>
            <person name="Smith T.P."/>
            <person name="Bono J.L."/>
            <person name="Huynh S."/>
            <person name="Parker C.T."/>
            <person name="Vandamme P."/>
            <person name="Luong K."/>
            <person name="Korlach J."/>
        </authorList>
    </citation>
    <scope>NUCLEOTIDE SEQUENCE [LARGE SCALE GENOMIC DNA]</scope>
    <source>
        <strain evidence="5">RM3659</strain>
    </source>
</reference>
<dbReference type="Gene3D" id="3.40.50.720">
    <property type="entry name" value="NAD(P)-binding Rossmann-like Domain"/>
    <property type="match status" value="1"/>
</dbReference>
<dbReference type="AlphaFoldDB" id="A0A0A8HXB9"/>
<evidence type="ECO:0000256" key="2">
    <source>
        <dbReference type="NCBIfam" id="TIGR03589"/>
    </source>
</evidence>
<dbReference type="GO" id="GO:0016829">
    <property type="term" value="F:lyase activity"/>
    <property type="evidence" value="ECO:0007669"/>
    <property type="project" value="UniProtKB-KW"/>
</dbReference>
<dbReference type="KEGG" id="cln:UPTC3659_1521"/>
<dbReference type="InterPro" id="IPR020025">
    <property type="entry name" value="PseB"/>
</dbReference>
<gene>
    <name evidence="4" type="primary">pseB</name>
    <name evidence="4" type="ORF">UPTC3659_1521</name>
</gene>